<proteinExistence type="predicted"/>
<dbReference type="Proteomes" id="UP001139461">
    <property type="component" value="Unassembled WGS sequence"/>
</dbReference>
<evidence type="ECO:0000313" key="1">
    <source>
        <dbReference type="EMBL" id="MCG2418040.1"/>
    </source>
</evidence>
<protein>
    <submittedName>
        <fullName evidence="1">Uncharacterized protein</fullName>
    </submittedName>
</protein>
<evidence type="ECO:0000313" key="2">
    <source>
        <dbReference type="Proteomes" id="UP001139461"/>
    </source>
</evidence>
<dbReference type="EMBL" id="JAIRBA010000004">
    <property type="protein sequence ID" value="MCG2418040.1"/>
    <property type="molecule type" value="Genomic_DNA"/>
</dbReference>
<reference evidence="1" key="1">
    <citation type="submission" date="2021-09" db="EMBL/GenBank/DDBJ databases">
        <title>Genome of Aequorivita sp. strain F47161.</title>
        <authorList>
            <person name="Wang Y."/>
        </authorList>
    </citation>
    <scope>NUCLEOTIDE SEQUENCE</scope>
    <source>
        <strain evidence="1">F47161</strain>
    </source>
</reference>
<name>A0A9X1U0T1_9FLAO</name>
<gene>
    <name evidence="1" type="ORF">K8089_03325</name>
</gene>
<accession>A0A9X1U0T1</accession>
<dbReference type="AlphaFoldDB" id="A0A9X1U0T1"/>
<keyword evidence="2" id="KW-1185">Reference proteome</keyword>
<organism evidence="1 2">
    <name type="scientific">Aequorivita vitellina</name>
    <dbReference type="NCBI Taxonomy" id="2874475"/>
    <lineage>
        <taxon>Bacteria</taxon>
        <taxon>Pseudomonadati</taxon>
        <taxon>Bacteroidota</taxon>
        <taxon>Flavobacteriia</taxon>
        <taxon>Flavobacteriales</taxon>
        <taxon>Flavobacteriaceae</taxon>
        <taxon>Aequorivita</taxon>
    </lineage>
</organism>
<sequence>MILVFFSAIILSCGSTEKQTQSATTSETTTTTETSETVDPQKMIAEGYTLGTIIYSEKEGDCPYTIQMPGDKMEFFYLHPINLEKVYKKDGLKVWVKFTGLRRMNRCDRATPAEINDIKIGG</sequence>
<comment type="caution">
    <text evidence="1">The sequence shown here is derived from an EMBL/GenBank/DDBJ whole genome shotgun (WGS) entry which is preliminary data.</text>
</comment>